<feature type="region of interest" description="Disordered" evidence="1">
    <location>
        <begin position="507"/>
        <end position="557"/>
    </location>
</feature>
<keyword evidence="2" id="KW-1133">Transmembrane helix</keyword>
<feature type="transmembrane region" description="Helical" evidence="2">
    <location>
        <begin position="20"/>
        <end position="42"/>
    </location>
</feature>
<sequence>MAKKGYIVTWSRTTTTRQEVFRFIISFLFRVCVHDQCNYYTLLLLLLSSLVTPFTIYAILVFFFFLCACVYPHLKKKGITKALIKTQQHLLHSHHRTSSSWKSPSHASFFFYVSFAFPLVLLSPCSPSIIMSHENITALQRQLNELEVFSRGLRAEVDLLTSTDRTIEIGRATSQKAAELRHSHESSPASSTQRRRRRVKGDGGVLPHDFLDGLVQKAGSVDILVKEHKRLEAEKADILRILTETTTLAQEEEQEFVSLLELAGADEDGKSALMLGIRKKNEYTAALQSLIQAYRERESTKNFLTRLQGDLQEVAAHVEDTRSAEEQLLEAKDVLAEKRDTLNQLRAERYRLSHGIAHKDLILDRPVTGPTPEELLRSANYDRSVALYEKSKEEDQIKVNELAVRHRAMEIAKSAKRLEMIGDAVAGNGLDEEERVDVELVEELMSEIKGLYDLEVEARAKAEMLDAEIERMEYRGGALELTTDSTQKEMGKIEKDHKRYMKSIQRELSSEQQANNQNISKLEREVESLRSKVSQSASRRRSAATSAQQNECSVEAQ</sequence>
<evidence type="ECO:0000313" key="4">
    <source>
        <dbReference type="Proteomes" id="UP000015354"/>
    </source>
</evidence>
<dbReference type="EMBL" id="ATMH01001727">
    <property type="protein sequence ID" value="EPY34244.1"/>
    <property type="molecule type" value="Genomic_DNA"/>
</dbReference>
<gene>
    <name evidence="3" type="ORF">STCU_01727</name>
</gene>
<feature type="compositionally biased region" description="Basic and acidic residues" evidence="1">
    <location>
        <begin position="521"/>
        <end position="530"/>
    </location>
</feature>
<dbReference type="AlphaFoldDB" id="S9UZQ9"/>
<dbReference type="OrthoDB" id="271694at2759"/>
<reference evidence="3 4" key="1">
    <citation type="journal article" date="2013" name="PLoS ONE">
        <title>Predicting the Proteins of Angomonas deanei, Strigomonas culicis and Their Respective Endosymbionts Reveals New Aspects of the Trypanosomatidae Family.</title>
        <authorList>
            <person name="Motta M.C."/>
            <person name="Martins A.C."/>
            <person name="de Souza S.S."/>
            <person name="Catta-Preta C.M."/>
            <person name="Silva R."/>
            <person name="Klein C.C."/>
            <person name="de Almeida L.G."/>
            <person name="de Lima Cunha O."/>
            <person name="Ciapina L.P."/>
            <person name="Brocchi M."/>
            <person name="Colabardini A.C."/>
            <person name="de Araujo Lima B."/>
            <person name="Machado C.R."/>
            <person name="de Almeida Soares C.M."/>
            <person name="Probst C.M."/>
            <person name="de Menezes C.B."/>
            <person name="Thompson C.E."/>
            <person name="Bartholomeu D.C."/>
            <person name="Gradia D.F."/>
            <person name="Pavoni D.P."/>
            <person name="Grisard E.C."/>
            <person name="Fantinatti-Garboggini F."/>
            <person name="Marchini F.K."/>
            <person name="Rodrigues-Luiz G.F."/>
            <person name="Wagner G."/>
            <person name="Goldman G.H."/>
            <person name="Fietto J.L."/>
            <person name="Elias M.C."/>
            <person name="Goldman M.H."/>
            <person name="Sagot M.F."/>
            <person name="Pereira M."/>
            <person name="Stoco P.H."/>
            <person name="de Mendonca-Neto R.P."/>
            <person name="Teixeira S.M."/>
            <person name="Maciel T.E."/>
            <person name="de Oliveira Mendes T.A."/>
            <person name="Urmenyi T.P."/>
            <person name="de Souza W."/>
            <person name="Schenkman S."/>
            <person name="de Vasconcelos A.T."/>
        </authorList>
    </citation>
    <scope>NUCLEOTIDE SEQUENCE [LARGE SCALE GENOMIC DNA]</scope>
</reference>
<feature type="compositionally biased region" description="Polar residues" evidence="1">
    <location>
        <begin position="510"/>
        <end position="520"/>
    </location>
</feature>
<evidence type="ECO:0000256" key="1">
    <source>
        <dbReference type="SAM" id="MobiDB-lite"/>
    </source>
</evidence>
<evidence type="ECO:0000313" key="3">
    <source>
        <dbReference type="EMBL" id="EPY34244.1"/>
    </source>
</evidence>
<evidence type="ECO:0000256" key="2">
    <source>
        <dbReference type="SAM" id="Phobius"/>
    </source>
</evidence>
<protein>
    <submittedName>
        <fullName evidence="3">Uncharacterized protein</fullName>
    </submittedName>
</protein>
<keyword evidence="4" id="KW-1185">Reference proteome</keyword>
<comment type="caution">
    <text evidence="3">The sequence shown here is derived from an EMBL/GenBank/DDBJ whole genome shotgun (WGS) entry which is preliminary data.</text>
</comment>
<feature type="transmembrane region" description="Helical" evidence="2">
    <location>
        <begin position="109"/>
        <end position="131"/>
    </location>
</feature>
<organism evidence="3 4">
    <name type="scientific">Strigomonas culicis</name>
    <dbReference type="NCBI Taxonomy" id="28005"/>
    <lineage>
        <taxon>Eukaryota</taxon>
        <taxon>Discoba</taxon>
        <taxon>Euglenozoa</taxon>
        <taxon>Kinetoplastea</taxon>
        <taxon>Metakinetoplastina</taxon>
        <taxon>Trypanosomatida</taxon>
        <taxon>Trypanosomatidae</taxon>
        <taxon>Strigomonadinae</taxon>
        <taxon>Strigomonas</taxon>
    </lineage>
</organism>
<feature type="transmembrane region" description="Helical" evidence="2">
    <location>
        <begin position="54"/>
        <end position="74"/>
    </location>
</feature>
<accession>S9UZQ9</accession>
<keyword evidence="2" id="KW-0472">Membrane</keyword>
<keyword evidence="2" id="KW-0812">Transmembrane</keyword>
<dbReference type="Proteomes" id="UP000015354">
    <property type="component" value="Unassembled WGS sequence"/>
</dbReference>
<feature type="region of interest" description="Disordered" evidence="1">
    <location>
        <begin position="175"/>
        <end position="203"/>
    </location>
</feature>
<name>S9UZQ9_9TRYP</name>
<proteinExistence type="predicted"/>